<feature type="transmembrane region" description="Helical" evidence="7">
    <location>
        <begin position="17"/>
        <end position="38"/>
    </location>
</feature>
<comment type="caution">
    <text evidence="8">The sequence shown here is derived from an EMBL/GenBank/DDBJ whole genome shotgun (WGS) entry which is preliminary data.</text>
</comment>
<organism evidence="8 9">
    <name type="scientific">Campylobacter suis</name>
    <dbReference type="NCBI Taxonomy" id="2790657"/>
    <lineage>
        <taxon>Bacteria</taxon>
        <taxon>Pseudomonadati</taxon>
        <taxon>Campylobacterota</taxon>
        <taxon>Epsilonproteobacteria</taxon>
        <taxon>Campylobacterales</taxon>
        <taxon>Campylobacteraceae</taxon>
        <taxon>Campylobacter</taxon>
    </lineage>
</organism>
<gene>
    <name evidence="8" type="ORF">LMG8286_00567</name>
</gene>
<name>A0ABM8Q1X6_9BACT</name>
<dbReference type="RefSeq" id="WP_230056349.1">
    <property type="nucleotide sequence ID" value="NZ_CAJHOE010000001.1"/>
</dbReference>
<evidence type="ECO:0000313" key="8">
    <source>
        <dbReference type="EMBL" id="CAD7286847.1"/>
    </source>
</evidence>
<keyword evidence="3" id="KW-1003">Cell membrane</keyword>
<feature type="transmembrane region" description="Helical" evidence="7">
    <location>
        <begin position="91"/>
        <end position="112"/>
    </location>
</feature>
<dbReference type="InterPro" id="IPR053166">
    <property type="entry name" value="UPF0718_permease"/>
</dbReference>
<keyword evidence="4 7" id="KW-0812">Transmembrane</keyword>
<feature type="transmembrane region" description="Helical" evidence="7">
    <location>
        <begin position="58"/>
        <end position="79"/>
    </location>
</feature>
<feature type="transmembrane region" description="Helical" evidence="7">
    <location>
        <begin position="295"/>
        <end position="318"/>
    </location>
</feature>
<accession>A0ABM8Q1X6</accession>
<feature type="transmembrane region" description="Helical" evidence="7">
    <location>
        <begin position="235"/>
        <end position="260"/>
    </location>
</feature>
<evidence type="ECO:0000256" key="2">
    <source>
        <dbReference type="ARBA" id="ARBA00006386"/>
    </source>
</evidence>
<evidence type="ECO:0000256" key="5">
    <source>
        <dbReference type="ARBA" id="ARBA00022989"/>
    </source>
</evidence>
<keyword evidence="9" id="KW-1185">Reference proteome</keyword>
<dbReference type="Proteomes" id="UP000789359">
    <property type="component" value="Unassembled WGS sequence"/>
</dbReference>
<evidence type="ECO:0000256" key="1">
    <source>
        <dbReference type="ARBA" id="ARBA00004651"/>
    </source>
</evidence>
<comment type="similarity">
    <text evidence="2">Belongs to the UPF0718 family.</text>
</comment>
<dbReference type="PANTHER" id="PTHR42775:SF2">
    <property type="entry name" value="PERMEASE"/>
    <property type="match status" value="1"/>
</dbReference>
<feature type="transmembrane region" description="Helical" evidence="7">
    <location>
        <begin position="266"/>
        <end position="288"/>
    </location>
</feature>
<evidence type="ECO:0000313" key="9">
    <source>
        <dbReference type="Proteomes" id="UP000789359"/>
    </source>
</evidence>
<reference evidence="8 9" key="1">
    <citation type="submission" date="2020-11" db="EMBL/GenBank/DDBJ databases">
        <authorList>
            <person name="Peeters C."/>
        </authorList>
    </citation>
    <scope>NUCLEOTIDE SEQUENCE [LARGE SCALE GENOMIC DNA]</scope>
    <source>
        <strain evidence="8 9">LMG 8286</strain>
    </source>
</reference>
<keyword evidence="6 7" id="KW-0472">Membrane</keyword>
<keyword evidence="5 7" id="KW-1133">Transmembrane helix</keyword>
<dbReference type="EMBL" id="CAJHOE010000001">
    <property type="protein sequence ID" value="CAD7286847.1"/>
    <property type="molecule type" value="Genomic_DNA"/>
</dbReference>
<dbReference type="PANTHER" id="PTHR42775">
    <property type="entry name" value="PERMEASE RV2963-RELATED"/>
    <property type="match status" value="1"/>
</dbReference>
<dbReference type="Pfam" id="PF03773">
    <property type="entry name" value="ArsP_1"/>
    <property type="match status" value="1"/>
</dbReference>
<comment type="subcellular location">
    <subcellularLocation>
        <location evidence="1">Cell membrane</location>
        <topology evidence="1">Multi-pass membrane protein</topology>
    </subcellularLocation>
</comment>
<evidence type="ECO:0000256" key="6">
    <source>
        <dbReference type="ARBA" id="ARBA00023136"/>
    </source>
</evidence>
<feature type="transmembrane region" description="Helical" evidence="7">
    <location>
        <begin position="119"/>
        <end position="140"/>
    </location>
</feature>
<protein>
    <submittedName>
        <fullName evidence="8">Two-component membrane permease complex subunit SMU_747c</fullName>
    </submittedName>
</protein>
<sequence length="319" mass="35403">MFEIFTKQSIGEFFKFFVIYFIEISVLFLVVSFLVFIISEKFREKLTKHLLKTRFSSFIKAFMVGSITPFCSCSTIPLLNGFLKTGVSLGVSSVFLISSPLVNPVILTLFFISFGFKFTAIYFIVVFISALIFGVVISKIDQKMFLKDEFIKPKFILASSASSIVFKPASKALNCACNQTNANNIYKRAFLNSVSEYKKLFLYIFIAMMIGAAIHGFVPEVLISSYLGSSDTNSIFISAIFGILLYVRVEGLIPIGIVFLSSGVNAAAFGAFVITAAGVSLPELILLNRFFKLKFMVIFIGFMFCLAMLFGICLSANIV</sequence>
<evidence type="ECO:0000256" key="4">
    <source>
        <dbReference type="ARBA" id="ARBA00022692"/>
    </source>
</evidence>
<evidence type="ECO:0000256" key="7">
    <source>
        <dbReference type="SAM" id="Phobius"/>
    </source>
</evidence>
<evidence type="ECO:0000256" key="3">
    <source>
        <dbReference type="ARBA" id="ARBA00022475"/>
    </source>
</evidence>
<feature type="transmembrane region" description="Helical" evidence="7">
    <location>
        <begin position="200"/>
        <end position="223"/>
    </location>
</feature>
<proteinExistence type="inferred from homology"/>
<dbReference type="InterPro" id="IPR005524">
    <property type="entry name" value="DUF318"/>
</dbReference>